<dbReference type="Proteomes" id="UP000004959">
    <property type="component" value="Chromosome"/>
</dbReference>
<keyword evidence="1" id="KW-0472">Membrane</keyword>
<reference evidence="2 3" key="1">
    <citation type="journal article" date="2012" name="PLoS ONE">
        <title>Functional divergence in the genus oenococcus as predicted by genome sequencing of the newly-described species, Oenococcus kitaharae.</title>
        <authorList>
            <person name="Borneman A.R."/>
            <person name="McCarthy J.M."/>
            <person name="Chambers P.J."/>
            <person name="Bartowsky E.J."/>
        </authorList>
    </citation>
    <scope>NUCLEOTIDE SEQUENCE [LARGE SCALE GENOMIC DNA]</scope>
    <source>
        <strain evidence="3">DSM17330</strain>
    </source>
</reference>
<sequence length="81" mass="9254">MTNKSKSTWRFLYDALLYPLLIIVAAVFLIMTARLLPFTASEKLTISVTIILILLVETIIVTYHLLKKDGFIGRKKSKIKD</sequence>
<evidence type="ECO:0000313" key="3">
    <source>
        <dbReference type="Proteomes" id="UP000004959"/>
    </source>
</evidence>
<feature type="transmembrane region" description="Helical" evidence="1">
    <location>
        <begin position="12"/>
        <end position="32"/>
    </location>
</feature>
<keyword evidence="3" id="KW-1185">Reference proteome</keyword>
<accession>G9WJ76</accession>
<evidence type="ECO:0000256" key="1">
    <source>
        <dbReference type="SAM" id="Phobius"/>
    </source>
</evidence>
<keyword evidence="1" id="KW-1133">Transmembrane helix</keyword>
<dbReference type="PATRIC" id="fig|1045004.4.peg.403"/>
<feature type="transmembrane region" description="Helical" evidence="1">
    <location>
        <begin position="44"/>
        <end position="66"/>
    </location>
</feature>
<organism evidence="2 3">
    <name type="scientific">Oenococcus kitaharae DSM 17330</name>
    <dbReference type="NCBI Taxonomy" id="1045004"/>
    <lineage>
        <taxon>Bacteria</taxon>
        <taxon>Bacillati</taxon>
        <taxon>Bacillota</taxon>
        <taxon>Bacilli</taxon>
        <taxon>Lactobacillales</taxon>
        <taxon>Lactobacillaceae</taxon>
        <taxon>Oenococcus</taxon>
    </lineage>
</organism>
<protein>
    <submittedName>
        <fullName evidence="2">Uncharacterized protein</fullName>
    </submittedName>
</protein>
<keyword evidence="1" id="KW-0812">Transmembrane</keyword>
<dbReference type="HOGENOM" id="CLU_2618537_0_0_9"/>
<evidence type="ECO:0000313" key="2">
    <source>
        <dbReference type="EMBL" id="EHN58525.1"/>
    </source>
</evidence>
<dbReference type="AlphaFoldDB" id="G9WJ76"/>
<proteinExistence type="predicted"/>
<comment type="caution">
    <text evidence="2">The sequence shown here is derived from an EMBL/GenBank/DDBJ whole genome shotgun (WGS) entry which is preliminary data.</text>
</comment>
<dbReference type="OrthoDB" id="9969773at2"/>
<dbReference type="STRING" id="336988.NT96_05185"/>
<gene>
    <name evidence="2" type="ORF">OKIT_0404</name>
</gene>
<name>G9WJ76_9LACO</name>
<dbReference type="RefSeq" id="WP_007744851.1">
    <property type="nucleotide sequence ID" value="NZ_CM001398.1"/>
</dbReference>
<dbReference type="EMBL" id="AFVZ01000001">
    <property type="protein sequence ID" value="EHN58525.1"/>
    <property type="molecule type" value="Genomic_DNA"/>
</dbReference>